<evidence type="ECO:0000256" key="5">
    <source>
        <dbReference type="ARBA" id="ARBA00023284"/>
    </source>
</evidence>
<evidence type="ECO:0000313" key="8">
    <source>
        <dbReference type="EMBL" id="PIZ93612.1"/>
    </source>
</evidence>
<comment type="similarity">
    <text evidence="1">Belongs to the thioredoxin family. DsbA subfamily.</text>
</comment>
<evidence type="ECO:0000313" key="9">
    <source>
        <dbReference type="Proteomes" id="UP000230078"/>
    </source>
</evidence>
<dbReference type="Gene3D" id="3.40.30.10">
    <property type="entry name" value="Glutaredoxin"/>
    <property type="match status" value="1"/>
</dbReference>
<dbReference type="InterPro" id="IPR012336">
    <property type="entry name" value="Thioredoxin-like_fold"/>
</dbReference>
<dbReference type="Pfam" id="PF13462">
    <property type="entry name" value="Thioredoxin_4"/>
    <property type="match status" value="1"/>
</dbReference>
<dbReference type="PANTHER" id="PTHR13887">
    <property type="entry name" value="GLUTATHIONE S-TRANSFERASE KAPPA"/>
    <property type="match status" value="1"/>
</dbReference>
<keyword evidence="4" id="KW-1015">Disulfide bond</keyword>
<dbReference type="PROSITE" id="PS51352">
    <property type="entry name" value="THIOREDOXIN_2"/>
    <property type="match status" value="1"/>
</dbReference>
<organism evidence="8 9">
    <name type="scientific">Candidatus Magasanikbacteria bacterium CG_4_10_14_0_2_um_filter_41_31</name>
    <dbReference type="NCBI Taxonomy" id="1974639"/>
    <lineage>
        <taxon>Bacteria</taxon>
        <taxon>Candidatus Magasanikiibacteriota</taxon>
    </lineage>
</organism>
<reference evidence="9" key="1">
    <citation type="submission" date="2017-09" db="EMBL/GenBank/DDBJ databases">
        <title>Depth-based differentiation of microbial function through sediment-hosted aquifers and enrichment of novel symbionts in the deep terrestrial subsurface.</title>
        <authorList>
            <person name="Probst A.J."/>
            <person name="Ladd B."/>
            <person name="Jarett J.K."/>
            <person name="Geller-Mcgrath D.E."/>
            <person name="Sieber C.M.K."/>
            <person name="Emerson J.B."/>
            <person name="Anantharaman K."/>
            <person name="Thomas B.C."/>
            <person name="Malmstrom R."/>
            <person name="Stieglmeier M."/>
            <person name="Klingl A."/>
            <person name="Woyke T."/>
            <person name="Ryan C.M."/>
            <person name="Banfield J.F."/>
        </authorList>
    </citation>
    <scope>NUCLEOTIDE SEQUENCE [LARGE SCALE GENOMIC DNA]</scope>
</reference>
<dbReference type="AlphaFoldDB" id="A0A2M7V4Z3"/>
<dbReference type="InterPro" id="IPR036249">
    <property type="entry name" value="Thioredoxin-like_sf"/>
</dbReference>
<evidence type="ECO:0000256" key="6">
    <source>
        <dbReference type="SAM" id="Phobius"/>
    </source>
</evidence>
<protein>
    <recommendedName>
        <fullName evidence="7">Thioredoxin domain-containing protein</fullName>
    </recommendedName>
</protein>
<gene>
    <name evidence="8" type="ORF">COX83_01425</name>
</gene>
<accession>A0A2M7V4Z3</accession>
<keyword evidence="6" id="KW-0812">Transmembrane</keyword>
<keyword evidence="5" id="KW-0676">Redox-active center</keyword>
<dbReference type="InterPro" id="IPR013766">
    <property type="entry name" value="Thioredoxin_domain"/>
</dbReference>
<feature type="domain" description="Thioredoxin" evidence="7">
    <location>
        <begin position="38"/>
        <end position="188"/>
    </location>
</feature>
<dbReference type="EMBL" id="PFPI01000019">
    <property type="protein sequence ID" value="PIZ93612.1"/>
    <property type="molecule type" value="Genomic_DNA"/>
</dbReference>
<proteinExistence type="inferred from homology"/>
<dbReference type="SUPFAM" id="SSF52833">
    <property type="entry name" value="Thioredoxin-like"/>
    <property type="match status" value="1"/>
</dbReference>
<evidence type="ECO:0000259" key="7">
    <source>
        <dbReference type="PROSITE" id="PS51352"/>
    </source>
</evidence>
<evidence type="ECO:0000256" key="1">
    <source>
        <dbReference type="ARBA" id="ARBA00005791"/>
    </source>
</evidence>
<dbReference type="PANTHER" id="PTHR13887:SF14">
    <property type="entry name" value="DISULFIDE BOND FORMATION PROTEIN D"/>
    <property type="match status" value="1"/>
</dbReference>
<sequence length="228" mass="24859">MCYNERTLKYMSMNQSTKSIFIWGAVVLGIIALVWLLASLGSDGGAATQSLGDGVSATDHVTGASNPTVTLVEYSDFQCPACSAAYPMVKQLSQDFPDTLAVVYRHYPLRSLHANAQLAAQSAEAASLQNNFWEMHDVLFNTQSQWSSLIDPTDFFVTLADSIGLNVEQFKTDLTSNDVADVVNTSYNRATSMKLPGTPSFFLDSESIQNPGSYAAFKVLIQSKIDEQ</sequence>
<evidence type="ECO:0000256" key="4">
    <source>
        <dbReference type="ARBA" id="ARBA00023157"/>
    </source>
</evidence>
<keyword evidence="6" id="KW-0472">Membrane</keyword>
<keyword evidence="2" id="KW-0732">Signal</keyword>
<feature type="transmembrane region" description="Helical" evidence="6">
    <location>
        <begin position="20"/>
        <end position="38"/>
    </location>
</feature>
<keyword evidence="6" id="KW-1133">Transmembrane helix</keyword>
<evidence type="ECO:0000256" key="2">
    <source>
        <dbReference type="ARBA" id="ARBA00022729"/>
    </source>
</evidence>
<keyword evidence="3" id="KW-0560">Oxidoreductase</keyword>
<comment type="caution">
    <text evidence="8">The sequence shown here is derived from an EMBL/GenBank/DDBJ whole genome shotgun (WGS) entry which is preliminary data.</text>
</comment>
<dbReference type="Proteomes" id="UP000230078">
    <property type="component" value="Unassembled WGS sequence"/>
</dbReference>
<evidence type="ECO:0000256" key="3">
    <source>
        <dbReference type="ARBA" id="ARBA00023002"/>
    </source>
</evidence>
<dbReference type="GO" id="GO:0016491">
    <property type="term" value="F:oxidoreductase activity"/>
    <property type="evidence" value="ECO:0007669"/>
    <property type="project" value="UniProtKB-KW"/>
</dbReference>
<name>A0A2M7V4Z3_9BACT</name>